<proteinExistence type="inferred from homology"/>
<keyword evidence="3" id="KW-0813">Transport</keyword>
<evidence type="ECO:0000256" key="7">
    <source>
        <dbReference type="ARBA" id="ARBA00023136"/>
    </source>
</evidence>
<comment type="caution">
    <text evidence="11">The sequence shown here is derived from an EMBL/GenBank/DDBJ whole genome shotgun (WGS) entry which is preliminary data.</text>
</comment>
<evidence type="ECO:0000259" key="9">
    <source>
        <dbReference type="Pfam" id="PF02687"/>
    </source>
</evidence>
<feature type="transmembrane region" description="Helical" evidence="8">
    <location>
        <begin position="313"/>
        <end position="334"/>
    </location>
</feature>
<dbReference type="PANTHER" id="PTHR30489:SF0">
    <property type="entry name" value="LIPOPROTEIN-RELEASING SYSTEM TRANSMEMBRANE PROTEIN LOLE"/>
    <property type="match status" value="1"/>
</dbReference>
<evidence type="ECO:0000256" key="5">
    <source>
        <dbReference type="ARBA" id="ARBA00022692"/>
    </source>
</evidence>
<dbReference type="InterPro" id="IPR011925">
    <property type="entry name" value="LolCE_TM"/>
</dbReference>
<dbReference type="NCBIfam" id="TIGR02212">
    <property type="entry name" value="lolCE"/>
    <property type="match status" value="1"/>
</dbReference>
<evidence type="ECO:0000256" key="1">
    <source>
        <dbReference type="ARBA" id="ARBA00004651"/>
    </source>
</evidence>
<evidence type="ECO:0000256" key="6">
    <source>
        <dbReference type="ARBA" id="ARBA00022989"/>
    </source>
</evidence>
<dbReference type="GO" id="GO:0044874">
    <property type="term" value="P:lipoprotein localization to outer membrane"/>
    <property type="evidence" value="ECO:0007669"/>
    <property type="project" value="TreeGrafter"/>
</dbReference>
<organism evidence="11 12">
    <name type="scientific">Pseudoteredinibacter isoporae</name>
    <dbReference type="NCBI Taxonomy" id="570281"/>
    <lineage>
        <taxon>Bacteria</taxon>
        <taxon>Pseudomonadati</taxon>
        <taxon>Pseudomonadota</taxon>
        <taxon>Gammaproteobacteria</taxon>
        <taxon>Cellvibrionales</taxon>
        <taxon>Cellvibrionaceae</taxon>
        <taxon>Pseudoteredinibacter</taxon>
    </lineage>
</organism>
<comment type="subcellular location">
    <subcellularLocation>
        <location evidence="1">Cell membrane</location>
        <topology evidence="1">Multi-pass membrane protein</topology>
    </subcellularLocation>
</comment>
<sequence length="419" mass="45001">MIRHYAPLIGLRYGGSRRKGAGSLSGSILVSFISRLSMAAMILGVAVLIVVLSLMNGFEAELRQRILGLVPQVSVYQRGGIEDWQELAGQLKDKPEVSAIAPFVEMQGLANRKGKTMPVVVYGIEPERELKVSVIGDFVKPELLAELSQVSTSPQVIVGSALAKKLSLDKGQSFRLVIPAERRGRGAKIKVLKVLDTVHTGTELDQHLILAGLQQAAQLSSVPDRVTGLRLSLSDLDLAPQLRLFLSQELGYSYYVSDWTHTKGNLYHGVKMSKRLVGLILMLIIAIAAFNVVSTLVMVVIEKQGSIAILRTMGASTAGIMTIFVIQGALIGLVGAGLGAALGSGLAVLLPEMVAGLEAVLGFQFLQSDVYPISYVPSDLRLEDVLVISLSAFSMSLLASLYPAWRAANIGPAKVLRYE</sequence>
<evidence type="ECO:0000313" key="12">
    <source>
        <dbReference type="Proteomes" id="UP000528457"/>
    </source>
</evidence>
<keyword evidence="12" id="KW-1185">Reference proteome</keyword>
<dbReference type="Proteomes" id="UP000528457">
    <property type="component" value="Unassembled WGS sequence"/>
</dbReference>
<dbReference type="PANTHER" id="PTHR30489">
    <property type="entry name" value="LIPOPROTEIN-RELEASING SYSTEM TRANSMEMBRANE PROTEIN LOLE"/>
    <property type="match status" value="1"/>
</dbReference>
<dbReference type="InterPro" id="IPR003838">
    <property type="entry name" value="ABC3_permease_C"/>
</dbReference>
<dbReference type="Pfam" id="PF12704">
    <property type="entry name" value="MacB_PCD"/>
    <property type="match status" value="1"/>
</dbReference>
<evidence type="ECO:0000259" key="10">
    <source>
        <dbReference type="Pfam" id="PF12704"/>
    </source>
</evidence>
<dbReference type="GO" id="GO:0042953">
    <property type="term" value="P:lipoprotein transport"/>
    <property type="evidence" value="ECO:0007669"/>
    <property type="project" value="InterPro"/>
</dbReference>
<evidence type="ECO:0000256" key="8">
    <source>
        <dbReference type="SAM" id="Phobius"/>
    </source>
</evidence>
<keyword evidence="5 8" id="KW-0812">Transmembrane</keyword>
<dbReference type="InParanoid" id="A0A7X0JU13"/>
<dbReference type="InterPro" id="IPR025857">
    <property type="entry name" value="MacB_PCD"/>
</dbReference>
<dbReference type="GO" id="GO:0098797">
    <property type="term" value="C:plasma membrane protein complex"/>
    <property type="evidence" value="ECO:0007669"/>
    <property type="project" value="TreeGrafter"/>
</dbReference>
<dbReference type="InterPro" id="IPR051447">
    <property type="entry name" value="Lipoprotein-release_system"/>
</dbReference>
<feature type="transmembrane region" description="Helical" evidence="8">
    <location>
        <begin position="346"/>
        <end position="366"/>
    </location>
</feature>
<evidence type="ECO:0000256" key="3">
    <source>
        <dbReference type="ARBA" id="ARBA00022448"/>
    </source>
</evidence>
<name>A0A7X0JU13_9GAMM</name>
<evidence type="ECO:0000313" key="11">
    <source>
        <dbReference type="EMBL" id="MBB6521693.1"/>
    </source>
</evidence>
<dbReference type="Pfam" id="PF02687">
    <property type="entry name" value="FtsX"/>
    <property type="match status" value="1"/>
</dbReference>
<feature type="transmembrane region" description="Helical" evidence="8">
    <location>
        <begin position="32"/>
        <end position="55"/>
    </location>
</feature>
<feature type="domain" description="ABC3 transporter permease C-terminal" evidence="9">
    <location>
        <begin position="279"/>
        <end position="412"/>
    </location>
</feature>
<keyword evidence="11" id="KW-0449">Lipoprotein</keyword>
<gene>
    <name evidence="11" type="ORF">HNR48_001978</name>
</gene>
<protein>
    <submittedName>
        <fullName evidence="11">Lipoprotein-releasing system permease protein</fullName>
    </submittedName>
</protein>
<evidence type="ECO:0000256" key="4">
    <source>
        <dbReference type="ARBA" id="ARBA00022475"/>
    </source>
</evidence>
<keyword evidence="6 8" id="KW-1133">Transmembrane helix</keyword>
<feature type="domain" description="MacB-like periplasmic core" evidence="10">
    <location>
        <begin position="36"/>
        <end position="229"/>
    </location>
</feature>
<feature type="transmembrane region" description="Helical" evidence="8">
    <location>
        <begin position="386"/>
        <end position="405"/>
    </location>
</feature>
<reference evidence="11 12" key="1">
    <citation type="submission" date="2020-08" db="EMBL/GenBank/DDBJ databases">
        <title>Genomic Encyclopedia of Type Strains, Phase IV (KMG-IV): sequencing the most valuable type-strain genomes for metagenomic binning, comparative biology and taxonomic classification.</title>
        <authorList>
            <person name="Goeker M."/>
        </authorList>
    </citation>
    <scope>NUCLEOTIDE SEQUENCE [LARGE SCALE GENOMIC DNA]</scope>
    <source>
        <strain evidence="11 12">DSM 22368</strain>
    </source>
</reference>
<dbReference type="EMBL" id="JACHHT010000002">
    <property type="protein sequence ID" value="MBB6521693.1"/>
    <property type="molecule type" value="Genomic_DNA"/>
</dbReference>
<evidence type="ECO:0000256" key="2">
    <source>
        <dbReference type="ARBA" id="ARBA00005236"/>
    </source>
</evidence>
<keyword evidence="4" id="KW-1003">Cell membrane</keyword>
<comment type="similarity">
    <text evidence="2">Belongs to the ABC-4 integral membrane protein family. LolC/E subfamily.</text>
</comment>
<feature type="transmembrane region" description="Helical" evidence="8">
    <location>
        <begin position="276"/>
        <end position="301"/>
    </location>
</feature>
<accession>A0A7X0JU13</accession>
<keyword evidence="7 8" id="KW-0472">Membrane</keyword>
<dbReference type="RefSeq" id="WP_166844714.1">
    <property type="nucleotide sequence ID" value="NZ_JAAONY010000002.1"/>
</dbReference>
<dbReference type="AlphaFoldDB" id="A0A7X0JU13"/>